<dbReference type="AlphaFoldDB" id="A0A0E9R0H6"/>
<evidence type="ECO:0000313" key="1">
    <source>
        <dbReference type="EMBL" id="JAH22706.1"/>
    </source>
</evidence>
<reference evidence="1" key="2">
    <citation type="journal article" date="2015" name="Fish Shellfish Immunol.">
        <title>Early steps in the European eel (Anguilla anguilla)-Vibrio vulnificus interaction in the gills: Role of the RtxA13 toxin.</title>
        <authorList>
            <person name="Callol A."/>
            <person name="Pajuelo D."/>
            <person name="Ebbesson L."/>
            <person name="Teles M."/>
            <person name="MacKenzie S."/>
            <person name="Amaro C."/>
        </authorList>
    </citation>
    <scope>NUCLEOTIDE SEQUENCE</scope>
</reference>
<dbReference type="EMBL" id="GBXM01085871">
    <property type="protein sequence ID" value="JAH22706.1"/>
    <property type="molecule type" value="Transcribed_RNA"/>
</dbReference>
<proteinExistence type="predicted"/>
<organism evidence="1">
    <name type="scientific">Anguilla anguilla</name>
    <name type="common">European freshwater eel</name>
    <name type="synonym">Muraena anguilla</name>
    <dbReference type="NCBI Taxonomy" id="7936"/>
    <lineage>
        <taxon>Eukaryota</taxon>
        <taxon>Metazoa</taxon>
        <taxon>Chordata</taxon>
        <taxon>Craniata</taxon>
        <taxon>Vertebrata</taxon>
        <taxon>Euteleostomi</taxon>
        <taxon>Actinopterygii</taxon>
        <taxon>Neopterygii</taxon>
        <taxon>Teleostei</taxon>
        <taxon>Anguilliformes</taxon>
        <taxon>Anguillidae</taxon>
        <taxon>Anguilla</taxon>
    </lineage>
</organism>
<reference evidence="1" key="1">
    <citation type="submission" date="2014-11" db="EMBL/GenBank/DDBJ databases">
        <authorList>
            <person name="Amaro Gonzalez C."/>
        </authorList>
    </citation>
    <scope>NUCLEOTIDE SEQUENCE</scope>
</reference>
<protein>
    <submittedName>
        <fullName evidence="1">Uncharacterized protein</fullName>
    </submittedName>
</protein>
<accession>A0A0E9R0H6</accession>
<name>A0A0E9R0H6_ANGAN</name>
<sequence>MRTAVGSPLNCQLCHRRRLPPDIVFPL</sequence>